<sequence>MSGGVYKSLKEMKAGRSWEVLVGYNLSELMRHLEKLFLPGMTWDNYGRGGWHIDHKIPKVVFNYTSPEHEDFKRCWALSNLQPLWEQDNISKNAKLAKQFQPTLALEFQTTV</sequence>
<reference evidence="1 2" key="1">
    <citation type="submission" date="2018-06" db="EMBL/GenBank/DDBJ databases">
        <authorList>
            <consortium name="Pathogen Informatics"/>
            <person name="Doyle S."/>
        </authorList>
    </citation>
    <scope>NUCLEOTIDE SEQUENCE [LARGE SCALE GENOMIC DNA]</scope>
    <source>
        <strain evidence="1 2">NCTC12722</strain>
    </source>
</reference>
<evidence type="ECO:0000313" key="2">
    <source>
        <dbReference type="Proteomes" id="UP000254343"/>
    </source>
</evidence>
<dbReference type="AlphaFoldDB" id="A0A380WAQ8"/>
<dbReference type="Proteomes" id="UP000254343">
    <property type="component" value="Unassembled WGS sequence"/>
</dbReference>
<evidence type="ECO:0000313" key="1">
    <source>
        <dbReference type="EMBL" id="SUU86064.1"/>
    </source>
</evidence>
<accession>A0A380WAQ8</accession>
<proteinExistence type="predicted"/>
<organism evidence="1 2">
    <name type="scientific">Afipia felis</name>
    <name type="common">Cat scratch disease bacillus</name>
    <dbReference type="NCBI Taxonomy" id="1035"/>
    <lineage>
        <taxon>Bacteria</taxon>
        <taxon>Pseudomonadati</taxon>
        <taxon>Pseudomonadota</taxon>
        <taxon>Alphaproteobacteria</taxon>
        <taxon>Hyphomicrobiales</taxon>
        <taxon>Nitrobacteraceae</taxon>
        <taxon>Afipia</taxon>
    </lineage>
</organism>
<gene>
    <name evidence="1" type="ORF">NCTC12722_03285</name>
</gene>
<protein>
    <submittedName>
        <fullName evidence="1">Uncharacterized protein</fullName>
    </submittedName>
</protein>
<dbReference type="EMBL" id="UIGB01000001">
    <property type="protein sequence ID" value="SUU86064.1"/>
    <property type="molecule type" value="Genomic_DNA"/>
</dbReference>
<name>A0A380WAQ8_AFIFE</name>